<comment type="caution">
    <text evidence="4">The sequence shown here is derived from an EMBL/GenBank/DDBJ whole genome shotgun (WGS) entry which is preliminary data.</text>
</comment>
<evidence type="ECO:0000256" key="3">
    <source>
        <dbReference type="SAM" id="SignalP"/>
    </source>
</evidence>
<evidence type="ECO:0000256" key="2">
    <source>
        <dbReference type="SAM" id="Phobius"/>
    </source>
</evidence>
<keyword evidence="3" id="KW-0732">Signal</keyword>
<sequence>MNWAALLSLSPYICCIAALEATPRNPDQAYGFDAGIQWLSLESSVLVRLATPNIPLYDWHEADASLVATDEPSAVLLNVSLSSDHTTLLLQGQPFLPIRDPSIPPLLEAYQIRANGPAVPRGREHGLLPLRLDYERQVNPRDDKSILYENYRPMILVDILGAGTQQVLKIMLKDSNSFPTQNPPKHSFKITRVWLEDRANAGASSVYKSRPCSIWSYRCADLRDAPWYVYISSQDFDEYGRSGSLRHLLMIPWNNLCASIGPTRLLGFALILVCIKIWPVLYGLVGFLRRLVTSRLDPDGDTQDWLADEEEEGDVILSKEDMAHREQLLKNSQFPQNLLPPREKSHESGDV</sequence>
<evidence type="ECO:0000313" key="5">
    <source>
        <dbReference type="Proteomes" id="UP001629113"/>
    </source>
</evidence>
<feature type="region of interest" description="Disordered" evidence="1">
    <location>
        <begin position="330"/>
        <end position="351"/>
    </location>
</feature>
<protein>
    <submittedName>
        <fullName evidence="4">Uncharacterized protein</fullName>
    </submittedName>
</protein>
<keyword evidence="2" id="KW-0472">Membrane</keyword>
<feature type="transmembrane region" description="Helical" evidence="2">
    <location>
        <begin position="265"/>
        <end position="288"/>
    </location>
</feature>
<organism evidence="4 5">
    <name type="scientific">Phlyctema vagabunda</name>
    <dbReference type="NCBI Taxonomy" id="108571"/>
    <lineage>
        <taxon>Eukaryota</taxon>
        <taxon>Fungi</taxon>
        <taxon>Dikarya</taxon>
        <taxon>Ascomycota</taxon>
        <taxon>Pezizomycotina</taxon>
        <taxon>Leotiomycetes</taxon>
        <taxon>Helotiales</taxon>
        <taxon>Dermateaceae</taxon>
        <taxon>Phlyctema</taxon>
    </lineage>
</organism>
<keyword evidence="2" id="KW-1133">Transmembrane helix</keyword>
<dbReference type="Proteomes" id="UP001629113">
    <property type="component" value="Unassembled WGS sequence"/>
</dbReference>
<feature type="compositionally biased region" description="Basic and acidic residues" evidence="1">
    <location>
        <begin position="341"/>
        <end position="351"/>
    </location>
</feature>
<accession>A0ABR4P5F0</accession>
<evidence type="ECO:0000313" key="4">
    <source>
        <dbReference type="EMBL" id="KAL3418550.1"/>
    </source>
</evidence>
<evidence type="ECO:0000256" key="1">
    <source>
        <dbReference type="SAM" id="MobiDB-lite"/>
    </source>
</evidence>
<reference evidence="4 5" key="1">
    <citation type="submission" date="2024-06" db="EMBL/GenBank/DDBJ databases">
        <title>Complete genome of Phlyctema vagabunda strain 19-DSS-EL-015.</title>
        <authorList>
            <person name="Fiorenzani C."/>
        </authorList>
    </citation>
    <scope>NUCLEOTIDE SEQUENCE [LARGE SCALE GENOMIC DNA]</scope>
    <source>
        <strain evidence="4 5">19-DSS-EL-015</strain>
    </source>
</reference>
<feature type="signal peptide" evidence="3">
    <location>
        <begin position="1"/>
        <end position="18"/>
    </location>
</feature>
<keyword evidence="5" id="KW-1185">Reference proteome</keyword>
<dbReference type="EMBL" id="JBFCZG010000009">
    <property type="protein sequence ID" value="KAL3418550.1"/>
    <property type="molecule type" value="Genomic_DNA"/>
</dbReference>
<name>A0ABR4P5F0_9HELO</name>
<keyword evidence="2" id="KW-0812">Transmembrane</keyword>
<gene>
    <name evidence="4" type="ORF">PVAG01_10266</name>
</gene>
<proteinExistence type="predicted"/>
<feature type="chain" id="PRO_5046382316" evidence="3">
    <location>
        <begin position="19"/>
        <end position="351"/>
    </location>
</feature>